<evidence type="ECO:0000256" key="5">
    <source>
        <dbReference type="ARBA" id="ARBA00048128"/>
    </source>
</evidence>
<dbReference type="CDD" id="cd02541">
    <property type="entry name" value="UGPase_prokaryotic"/>
    <property type="match status" value="1"/>
</dbReference>
<evidence type="ECO:0000256" key="1">
    <source>
        <dbReference type="ARBA" id="ARBA00006890"/>
    </source>
</evidence>
<accession>A0A4R9C1I3</accession>
<dbReference type="InterPro" id="IPR029044">
    <property type="entry name" value="Nucleotide-diphossugar_trans"/>
</dbReference>
<dbReference type="GeneID" id="97031575"/>
<comment type="catalytic activity">
    <reaction evidence="5 6">
        <text>alpha-D-glucose 1-phosphate + UTP + H(+) = UDP-alpha-D-glucose + diphosphate</text>
        <dbReference type="Rhea" id="RHEA:19889"/>
        <dbReference type="ChEBI" id="CHEBI:15378"/>
        <dbReference type="ChEBI" id="CHEBI:33019"/>
        <dbReference type="ChEBI" id="CHEBI:46398"/>
        <dbReference type="ChEBI" id="CHEBI:58601"/>
        <dbReference type="ChEBI" id="CHEBI:58885"/>
        <dbReference type="EC" id="2.7.7.9"/>
    </reaction>
</comment>
<comment type="caution">
    <text evidence="8">The sequence shown here is derived from an EMBL/GenBank/DDBJ whole genome shotgun (WGS) entry which is preliminary data.</text>
</comment>
<evidence type="ECO:0000313" key="9">
    <source>
        <dbReference type="Proteomes" id="UP000297454"/>
    </source>
</evidence>
<dbReference type="InterPro" id="IPR005771">
    <property type="entry name" value="GalU_uridylyltTrfase_bac/arc"/>
</dbReference>
<evidence type="ECO:0000256" key="2">
    <source>
        <dbReference type="ARBA" id="ARBA00012415"/>
    </source>
</evidence>
<gene>
    <name evidence="8" type="primary">galU</name>
    <name evidence="8" type="ORF">EQF91_04975</name>
</gene>
<dbReference type="EC" id="2.7.7.9" evidence="2 6"/>
<dbReference type="PANTHER" id="PTHR43197:SF1">
    <property type="entry name" value="UTP--GLUCOSE-1-PHOSPHATE URIDYLYLTRANSFERASE"/>
    <property type="match status" value="1"/>
</dbReference>
<organism evidence="8 9">
    <name type="scientific">Helcococcus ovis</name>
    <dbReference type="NCBI Taxonomy" id="72026"/>
    <lineage>
        <taxon>Bacteria</taxon>
        <taxon>Bacillati</taxon>
        <taxon>Bacillota</taxon>
        <taxon>Tissierellia</taxon>
        <taxon>Tissierellales</taxon>
        <taxon>Peptoniphilaceae</taxon>
        <taxon>Helcococcus</taxon>
    </lineage>
</organism>
<dbReference type="Proteomes" id="UP000297454">
    <property type="component" value="Unassembled WGS sequence"/>
</dbReference>
<dbReference type="SUPFAM" id="SSF53448">
    <property type="entry name" value="Nucleotide-diphospho-sugar transferases"/>
    <property type="match status" value="1"/>
</dbReference>
<proteinExistence type="inferred from homology"/>
<feature type="domain" description="Nucleotidyl transferase" evidence="7">
    <location>
        <begin position="10"/>
        <end position="273"/>
    </location>
</feature>
<keyword evidence="9" id="KW-1185">Reference proteome</keyword>
<evidence type="ECO:0000256" key="4">
    <source>
        <dbReference type="ARBA" id="ARBA00022695"/>
    </source>
</evidence>
<dbReference type="PANTHER" id="PTHR43197">
    <property type="entry name" value="UTP--GLUCOSE-1-PHOSPHATE URIDYLYLTRANSFERASE"/>
    <property type="match status" value="1"/>
</dbReference>
<protein>
    <recommendedName>
        <fullName evidence="2 6">UTP--glucose-1-phosphate uridylyltransferase</fullName>
        <ecNumber evidence="2 6">2.7.7.9</ecNumber>
    </recommendedName>
    <alternativeName>
        <fullName evidence="6">UDP-glucose pyrophosphorylase</fullName>
    </alternativeName>
</protein>
<evidence type="ECO:0000313" key="8">
    <source>
        <dbReference type="EMBL" id="TFF65852.1"/>
    </source>
</evidence>
<evidence type="ECO:0000256" key="3">
    <source>
        <dbReference type="ARBA" id="ARBA00022679"/>
    </source>
</evidence>
<keyword evidence="3 6" id="KW-0808">Transferase</keyword>
<dbReference type="NCBIfam" id="TIGR01099">
    <property type="entry name" value="galU"/>
    <property type="match status" value="1"/>
</dbReference>
<dbReference type="EMBL" id="SCFR01000015">
    <property type="protein sequence ID" value="TFF65852.1"/>
    <property type="molecule type" value="Genomic_DNA"/>
</dbReference>
<keyword evidence="4 6" id="KW-0548">Nucleotidyltransferase</keyword>
<dbReference type="OrthoDB" id="9803871at2"/>
<dbReference type="GO" id="GO:0003983">
    <property type="term" value="F:UTP:glucose-1-phosphate uridylyltransferase activity"/>
    <property type="evidence" value="ECO:0007669"/>
    <property type="project" value="UniProtKB-EC"/>
</dbReference>
<dbReference type="AlphaFoldDB" id="A0A4R9C1I3"/>
<comment type="similarity">
    <text evidence="1 6">Belongs to the UDPGP type 2 family.</text>
</comment>
<dbReference type="RefSeq" id="WP_134711916.1">
    <property type="nucleotide sequence ID" value="NZ_CP119081.1"/>
</dbReference>
<dbReference type="Pfam" id="PF00483">
    <property type="entry name" value="NTP_transferase"/>
    <property type="match status" value="1"/>
</dbReference>
<dbReference type="GO" id="GO:0006011">
    <property type="term" value="P:UDP-alpha-D-glucose metabolic process"/>
    <property type="evidence" value="ECO:0007669"/>
    <property type="project" value="InterPro"/>
</dbReference>
<sequence>MKTNNLNVKKAVVPVAGFGTRFLPFTKAVPKEMLPIVDIPTIQLIVEELVESGIEEILFITNRNKHEIEDHFDYTIELEHSLQKNGKEKEYEAIRKIADQANFYYKRQKETKGLGHAILQAKEFVGNDAFAVVLGDDIVYNPKQPAIGQLIEKFNKVEKSVVGCKKVPIREIDKYGAIEADKLDDRTYKIKWCVEKPKPEEAPSDVAILGRYVFTKDIFKYIEETKPGKGGEIQITDAIDLLAKNEGVLGYIYNGKRYDIGSKIGFLEATVEYALRDNELKDEFREYLKGICKEL</sequence>
<dbReference type="Gene3D" id="3.90.550.10">
    <property type="entry name" value="Spore Coat Polysaccharide Biosynthesis Protein SpsA, Chain A"/>
    <property type="match status" value="1"/>
</dbReference>
<evidence type="ECO:0000259" key="7">
    <source>
        <dbReference type="Pfam" id="PF00483"/>
    </source>
</evidence>
<dbReference type="InterPro" id="IPR005835">
    <property type="entry name" value="NTP_transferase_dom"/>
</dbReference>
<name>A0A4R9C1I3_9FIRM</name>
<reference evidence="8 9" key="1">
    <citation type="submission" date="2019-01" db="EMBL/GenBank/DDBJ databases">
        <title>Draft Genome Sequences of Helcococcus ovis Strains Isolated from the Uterus and Vagina of Dairy Cows with Metritis.</title>
        <authorList>
            <person name="Cunha F."/>
            <person name="Jeon S.J."/>
            <person name="Kutzer P."/>
            <person name="Galvao K.N."/>
        </authorList>
    </citation>
    <scope>NUCLEOTIDE SEQUENCE [LARGE SCALE GENOMIC DNA]</scope>
    <source>
        <strain evidence="8 9">KG-37</strain>
    </source>
</reference>
<evidence type="ECO:0000256" key="6">
    <source>
        <dbReference type="RuleBase" id="RU361259"/>
    </source>
</evidence>